<proteinExistence type="predicted"/>
<dbReference type="STRING" id="679926.Mpet_2253"/>
<dbReference type="PROSITE" id="PS51257">
    <property type="entry name" value="PROKAR_LIPOPROTEIN"/>
    <property type="match status" value="1"/>
</dbReference>
<evidence type="ECO:0000313" key="2">
    <source>
        <dbReference type="Proteomes" id="UP000006565"/>
    </source>
</evidence>
<gene>
    <name evidence="1" type="ordered locus">Mpet_2253</name>
</gene>
<dbReference type="HOGENOM" id="CLU_1369545_0_0_2"/>
<evidence type="ECO:0000313" key="1">
    <source>
        <dbReference type="EMBL" id="ADN37001.1"/>
    </source>
</evidence>
<keyword evidence="2" id="KW-1185">Reference proteome</keyword>
<dbReference type="KEGG" id="mpi:Mpet_2253"/>
<dbReference type="Proteomes" id="UP000006565">
    <property type="component" value="Chromosome"/>
</dbReference>
<dbReference type="OrthoDB" id="374220at2157"/>
<accession>E1RKR2</accession>
<reference evidence="1 2" key="1">
    <citation type="journal article" date="2010" name="Stand. Genomic Sci.">
        <title>Complete genome sequence of Methanoplanus petrolearius type strain (SEBR 4847).</title>
        <authorList>
            <person name="Brambilla E."/>
            <person name="Djao O.D."/>
            <person name="Daligault H."/>
            <person name="Lapidus A."/>
            <person name="Lucas S."/>
            <person name="Hammon N."/>
            <person name="Nolan M."/>
            <person name="Tice H."/>
            <person name="Cheng J.F."/>
            <person name="Han C."/>
            <person name="Tapia R."/>
            <person name="Goodwin L."/>
            <person name="Pitluck S."/>
            <person name="Liolios K."/>
            <person name="Ivanova N."/>
            <person name="Mavromatis K."/>
            <person name="Mikhailova N."/>
            <person name="Pati A."/>
            <person name="Chen A."/>
            <person name="Palaniappan K."/>
            <person name="Land M."/>
            <person name="Hauser L."/>
            <person name="Chang Y.J."/>
            <person name="Jeffries C.D."/>
            <person name="Rohde M."/>
            <person name="Spring S."/>
            <person name="Sikorski J."/>
            <person name="Goker M."/>
            <person name="Woyke T."/>
            <person name="Bristow J."/>
            <person name="Eisen J.A."/>
            <person name="Markowitz V."/>
            <person name="Hugenholtz P."/>
            <person name="Kyrpides N.C."/>
            <person name="Klenk H.P."/>
        </authorList>
    </citation>
    <scope>NUCLEOTIDE SEQUENCE [LARGE SCALE GENOMIC DNA]</scope>
    <source>
        <strain evidence="2">DSM 11571 / OCM 486 / SEBR 4847</strain>
    </source>
</reference>
<dbReference type="RefSeq" id="WP_013330178.1">
    <property type="nucleotide sequence ID" value="NC_014507.1"/>
</dbReference>
<dbReference type="EMBL" id="CP002117">
    <property type="protein sequence ID" value="ADN37001.1"/>
    <property type="molecule type" value="Genomic_DNA"/>
</dbReference>
<dbReference type="AlphaFoldDB" id="E1RKR2"/>
<protein>
    <submittedName>
        <fullName evidence="1">Uncharacterized protein</fullName>
    </submittedName>
</protein>
<organism evidence="1 2">
    <name type="scientific">Methanolacinia petrolearia (strain DSM 11571 / OCM 486 / SEBR 4847)</name>
    <name type="common">Methanoplanus petrolearius</name>
    <dbReference type="NCBI Taxonomy" id="679926"/>
    <lineage>
        <taxon>Archaea</taxon>
        <taxon>Methanobacteriati</taxon>
        <taxon>Methanobacteriota</taxon>
        <taxon>Stenosarchaea group</taxon>
        <taxon>Methanomicrobia</taxon>
        <taxon>Methanomicrobiales</taxon>
        <taxon>Methanomicrobiaceae</taxon>
        <taxon>Methanolacinia</taxon>
    </lineage>
</organism>
<name>E1RKR2_METP4</name>
<dbReference type="GeneID" id="9744738"/>
<sequence precursor="true">MRSSFSTFLPLIAVLILVAVSISSGCSSQDEVNNATLGEINSIEKLADNRLIAIDFTTQDEIFYSQLGASETQYKEALDKLYALGPTFYLEGYGYEARIKSLQFKIDFLDVCSELAAVDDEAEAIFQTSTPEFRTGLVEVLNDYQNIRQRILFLQVMGGDIDKNLISSDYTQAIGVIRGELDAMLESLNSNISFLEEYR</sequence>